<keyword evidence="1" id="KW-1003">Cell membrane</keyword>
<dbReference type="CDD" id="cd13580">
    <property type="entry name" value="PBP2_AlgQ_like_1"/>
    <property type="match status" value="1"/>
</dbReference>
<evidence type="ECO:0000256" key="6">
    <source>
        <dbReference type="SAM" id="SignalP"/>
    </source>
</evidence>
<evidence type="ECO:0000256" key="1">
    <source>
        <dbReference type="ARBA" id="ARBA00022475"/>
    </source>
</evidence>
<dbReference type="Proteomes" id="UP000632125">
    <property type="component" value="Unassembled WGS sequence"/>
</dbReference>
<keyword evidence="4" id="KW-0564">Palmitate</keyword>
<dbReference type="RefSeq" id="WP_190866844.1">
    <property type="nucleotide sequence ID" value="NZ_JACXIY010000044.1"/>
</dbReference>
<dbReference type="Gene3D" id="3.40.190.10">
    <property type="entry name" value="Periplasmic binding protein-like II"/>
    <property type="match status" value="2"/>
</dbReference>
<evidence type="ECO:0000256" key="4">
    <source>
        <dbReference type="ARBA" id="ARBA00023139"/>
    </source>
</evidence>
<dbReference type="EMBL" id="JACXIY010000044">
    <property type="protein sequence ID" value="MBD2872292.1"/>
    <property type="molecule type" value="Genomic_DNA"/>
</dbReference>
<feature type="chain" id="PRO_5038823237" evidence="6">
    <location>
        <begin position="25"/>
        <end position="499"/>
    </location>
</feature>
<keyword evidence="2 6" id="KW-0732">Signal</keyword>
<name>A0A927CRJ6_9BACL</name>
<protein>
    <submittedName>
        <fullName evidence="7">Extracellular solute-binding protein</fullName>
    </submittedName>
</protein>
<proteinExistence type="predicted"/>
<dbReference type="Pfam" id="PF01547">
    <property type="entry name" value="SBP_bac_1"/>
    <property type="match status" value="1"/>
</dbReference>
<keyword evidence="8" id="KW-1185">Reference proteome</keyword>
<accession>A0A927CRJ6</accession>
<dbReference type="PANTHER" id="PTHR43649">
    <property type="entry name" value="ARABINOSE-BINDING PROTEIN-RELATED"/>
    <property type="match status" value="1"/>
</dbReference>
<keyword evidence="3" id="KW-0472">Membrane</keyword>
<dbReference type="PROSITE" id="PS51257">
    <property type="entry name" value="PROKAR_LIPOPROTEIN"/>
    <property type="match status" value="1"/>
</dbReference>
<dbReference type="PANTHER" id="PTHR43649:SF33">
    <property type="entry name" value="POLYGALACTURONAN_RHAMNOGALACTURONAN-BINDING PROTEIN YTCQ"/>
    <property type="match status" value="1"/>
</dbReference>
<evidence type="ECO:0000313" key="7">
    <source>
        <dbReference type="EMBL" id="MBD2872292.1"/>
    </source>
</evidence>
<gene>
    <name evidence="7" type="ORF">IDH41_27275</name>
</gene>
<comment type="caution">
    <text evidence="7">The sequence shown here is derived from an EMBL/GenBank/DDBJ whole genome shotgun (WGS) entry which is preliminary data.</text>
</comment>
<dbReference type="SUPFAM" id="SSF53850">
    <property type="entry name" value="Periplasmic binding protein-like II"/>
    <property type="match status" value="1"/>
</dbReference>
<evidence type="ECO:0000313" key="8">
    <source>
        <dbReference type="Proteomes" id="UP000632125"/>
    </source>
</evidence>
<evidence type="ECO:0000256" key="2">
    <source>
        <dbReference type="ARBA" id="ARBA00022729"/>
    </source>
</evidence>
<organism evidence="7 8">
    <name type="scientific">Paenibacillus arenilitoris</name>
    <dbReference type="NCBI Taxonomy" id="2772299"/>
    <lineage>
        <taxon>Bacteria</taxon>
        <taxon>Bacillati</taxon>
        <taxon>Bacillota</taxon>
        <taxon>Bacilli</taxon>
        <taxon>Bacillales</taxon>
        <taxon>Paenibacillaceae</taxon>
        <taxon>Paenibacillus</taxon>
    </lineage>
</organism>
<dbReference type="InterPro" id="IPR050490">
    <property type="entry name" value="Bact_solute-bd_prot1"/>
</dbReference>
<keyword evidence="5" id="KW-0449">Lipoprotein</keyword>
<feature type="signal peptide" evidence="6">
    <location>
        <begin position="1"/>
        <end position="24"/>
    </location>
</feature>
<evidence type="ECO:0000256" key="5">
    <source>
        <dbReference type="ARBA" id="ARBA00023288"/>
    </source>
</evidence>
<sequence length="499" mass="55933">MGKEFKRMVPALSMLLIAALTGCAGGSNKPSETVSTDSAAPLRIQMMSQFESAEPPTADNPIVKYIEQQTNTKLDITWVLNSNYTDKLNVTMASGDLPQAMLVVKPQDTVIVSAAQSGFFWDVEPYLKDYPNLSKLDQDTLNNTRIDGKIYGLYRGRYPERVVLYYRKDWLDNAGIKEPPKTVDDYYNVLKAFASNDPDKNGKQDTWGITENKDLSTYTFPILFGAPNGWGYINNEVIPDFMTNEYMDYLKFMKKLYDEKILNQDFATVPGAKVSEDWTNGKIGIRGNIVEAYRGETFVGLGKTLPGADVHIIPALVSTTGEKRVAKGSGFLGMYMFPKSSVKTEEDLKKILSFFDKMADDKMVKTVMLGVDGVHYKEENGVQNILDETKYNKEVVPVQHLAMRMDLVNNGTPLAKEAADTLEEIKQYGVADVSHGLILSVESKKKLSTNEKIIDDAKIKFIMGVIDEAGWGKELEKWKQSGGADVIKEYTELYNKYKK</sequence>
<reference evidence="7" key="1">
    <citation type="submission" date="2020-09" db="EMBL/GenBank/DDBJ databases">
        <title>A novel bacterium of genus Paenibacillus, isolated from South China Sea.</title>
        <authorList>
            <person name="Huang H."/>
            <person name="Mo K."/>
            <person name="Hu Y."/>
        </authorList>
    </citation>
    <scope>NUCLEOTIDE SEQUENCE</scope>
    <source>
        <strain evidence="7">IB182493</strain>
    </source>
</reference>
<dbReference type="InterPro" id="IPR006059">
    <property type="entry name" value="SBP"/>
</dbReference>
<dbReference type="AlphaFoldDB" id="A0A927CRJ6"/>
<evidence type="ECO:0000256" key="3">
    <source>
        <dbReference type="ARBA" id="ARBA00023136"/>
    </source>
</evidence>